<dbReference type="PANTHER" id="PTHR22901:SF0">
    <property type="entry name" value="SIALATE O-ACETYLESTERASE"/>
    <property type="match status" value="1"/>
</dbReference>
<dbReference type="RefSeq" id="WP_007276591.1">
    <property type="nucleotide sequence ID" value="NZ_ABCK01000001.1"/>
</dbReference>
<sequence length="737" mass="82427">MPKKITMMKIITFFLTLFIFSTHAEVKLPEIFSNNMVIQRNKEIPIWGTALPNEQIKLSFATQEVVTTADEYGCWSVKFKALGANSKAQVLTVNHLRIQNVLIGEVWLCAGMASMDYPLRKSLKGANEIKNADKSLIRLASIAKQQSPLPNKNVEVKWKTADSEHIKEFSGLAYFFGKKLHQELEVPIGIIQASQGGAPMTSWIPAEGYRDSRQLQWAMKQIYDGRPSSEVGRKNWQKYLDDMKLWLPKARAALAKNQTPIDRPEIPSELWITNIVPTKMFNGMIHPLIPFSIRGVIWDQGNVRKPKELFHLQKALITSWRQLWNERELPFYFVEPLVNTEPKHLKVEVQKAIKKCLSIKNTAMAISADLQTANPQAPQNKRDLALRLADIALQNDYQNEIKSINPKLIQVVIGTGSEGVYSARFNTENGSLSKATLLFQKPGTVLVKTSSRGLLYSAGNTKEGGILKSFLENKKTSEIRDLPKDPCYIALDKSLKFAITANIHGSSISSFLLKEDGSLDKLVQNLEIKTPQKGFAPHCVIPSPDNKYLFVADIGGGRICRVNFNEDDGTMIYDGDISSNNFNGPRHMIFGPEGKFLYLLNQMGGAVTVFKYESQDGHLQEIQHISCLAKNFQGNNHSAEIAIHPSGDFLYCTNRGPDNICLFKRDKGNGTLKFIETVSSGGKTPVSFIISPDGKYLLSCNIQSNNLSRFSIDLKNGIITEFGEKISVPSPVSLSFR</sequence>
<dbReference type="eggNOG" id="COG2706">
    <property type="taxonomic scope" value="Bacteria"/>
</dbReference>
<dbReference type="PANTHER" id="PTHR22901">
    <property type="entry name" value="SIALATE O-ACETYLESTERASE"/>
    <property type="match status" value="1"/>
</dbReference>
<dbReference type="GO" id="GO:0005975">
    <property type="term" value="P:carbohydrate metabolic process"/>
    <property type="evidence" value="ECO:0007669"/>
    <property type="project" value="TreeGrafter"/>
</dbReference>
<accession>A6DF89</accession>
<dbReference type="Gene3D" id="2.130.10.10">
    <property type="entry name" value="YVTN repeat-like/Quinoprotein amine dehydrogenase"/>
    <property type="match status" value="1"/>
</dbReference>
<dbReference type="EMBL" id="ABCK01000001">
    <property type="protein sequence ID" value="EDM29469.1"/>
    <property type="molecule type" value="Genomic_DNA"/>
</dbReference>
<dbReference type="SUPFAM" id="SSF75011">
    <property type="entry name" value="3-carboxy-cis,cis-mucoante lactonizing enzyme"/>
    <property type="match status" value="1"/>
</dbReference>
<keyword evidence="2" id="KW-1185">Reference proteome</keyword>
<comment type="caution">
    <text evidence="1">The sequence shown here is derived from an EMBL/GenBank/DDBJ whole genome shotgun (WGS) entry which is preliminary data.</text>
</comment>
<dbReference type="Pfam" id="PF10282">
    <property type="entry name" value="Lactonase"/>
    <property type="match status" value="1"/>
</dbReference>
<gene>
    <name evidence="1" type="ORF">LNTAR_17003</name>
</gene>
<dbReference type="AlphaFoldDB" id="A6DF89"/>
<dbReference type="SUPFAM" id="SSF52266">
    <property type="entry name" value="SGNH hydrolase"/>
    <property type="match status" value="1"/>
</dbReference>
<dbReference type="InterPro" id="IPR015943">
    <property type="entry name" value="WD40/YVTN_repeat-like_dom_sf"/>
</dbReference>
<dbReference type="GO" id="GO:0001681">
    <property type="term" value="F:sialate O-acetylesterase activity"/>
    <property type="evidence" value="ECO:0007669"/>
    <property type="project" value="InterPro"/>
</dbReference>
<dbReference type="OrthoDB" id="9790815at2"/>
<evidence type="ECO:0000313" key="2">
    <source>
        <dbReference type="Proteomes" id="UP000004947"/>
    </source>
</evidence>
<proteinExistence type="predicted"/>
<dbReference type="STRING" id="313628.LNTAR_17003"/>
<dbReference type="InterPro" id="IPR019405">
    <property type="entry name" value="Lactonase_7-beta_prop"/>
</dbReference>
<protein>
    <submittedName>
        <fullName evidence="1">Sialic acid-specific 9-O-acetylesterase</fullName>
    </submittedName>
</protein>
<name>A6DF89_9BACT</name>
<dbReference type="InterPro" id="IPR036514">
    <property type="entry name" value="SGNH_hydro_sf"/>
</dbReference>
<dbReference type="Proteomes" id="UP000004947">
    <property type="component" value="Unassembled WGS sequence"/>
</dbReference>
<dbReference type="InterPro" id="IPR039329">
    <property type="entry name" value="SIAE"/>
</dbReference>
<organism evidence="1 2">
    <name type="scientific">Lentisphaera araneosa HTCC2155</name>
    <dbReference type="NCBI Taxonomy" id="313628"/>
    <lineage>
        <taxon>Bacteria</taxon>
        <taxon>Pseudomonadati</taxon>
        <taxon>Lentisphaerota</taxon>
        <taxon>Lentisphaeria</taxon>
        <taxon>Lentisphaerales</taxon>
        <taxon>Lentisphaeraceae</taxon>
        <taxon>Lentisphaera</taxon>
    </lineage>
</organism>
<evidence type="ECO:0000313" key="1">
    <source>
        <dbReference type="EMBL" id="EDM29469.1"/>
    </source>
</evidence>
<dbReference type="eggNOG" id="COG2755">
    <property type="taxonomic scope" value="Bacteria"/>
</dbReference>
<reference evidence="1 2" key="1">
    <citation type="journal article" date="2010" name="J. Bacteriol.">
        <title>Genome sequence of Lentisphaera araneosa HTCC2155T, the type species of the order Lentisphaerales in the phylum Lentisphaerae.</title>
        <authorList>
            <person name="Thrash J.C."/>
            <person name="Cho J.C."/>
            <person name="Vergin K.L."/>
            <person name="Morris R.M."/>
            <person name="Giovannoni S.J."/>
        </authorList>
    </citation>
    <scope>NUCLEOTIDE SEQUENCE [LARGE SCALE GENOMIC DNA]</scope>
    <source>
        <strain evidence="1 2">HTCC2155</strain>
    </source>
</reference>
<dbReference type="Gene3D" id="3.40.50.1110">
    <property type="entry name" value="SGNH hydrolase"/>
    <property type="match status" value="1"/>
</dbReference>